<dbReference type="EMBL" id="RKHL01000001">
    <property type="protein sequence ID" value="ROR83692.1"/>
    <property type="molecule type" value="Genomic_DNA"/>
</dbReference>
<comment type="caution">
    <text evidence="7">The sequence shown here is derived from an EMBL/GenBank/DDBJ whole genome shotgun (WGS) entry which is preliminary data.</text>
</comment>
<evidence type="ECO:0000256" key="3">
    <source>
        <dbReference type="ARBA" id="ARBA00022989"/>
    </source>
</evidence>
<comment type="subcellular location">
    <subcellularLocation>
        <location evidence="1">Membrane</location>
        <topology evidence="1">Multi-pass membrane protein</topology>
    </subcellularLocation>
</comment>
<dbReference type="PANTHER" id="PTHR43027">
    <property type="entry name" value="DOXORUBICIN RESISTANCE ABC TRANSPORTER PERMEASE PROTEIN DRRC-RELATED"/>
    <property type="match status" value="1"/>
</dbReference>
<feature type="transmembrane region" description="Helical" evidence="5">
    <location>
        <begin position="196"/>
        <end position="219"/>
    </location>
</feature>
<keyword evidence="4 5" id="KW-0472">Membrane</keyword>
<evidence type="ECO:0000313" key="7">
    <source>
        <dbReference type="EMBL" id="ROR83692.1"/>
    </source>
</evidence>
<dbReference type="Pfam" id="PF01061">
    <property type="entry name" value="ABC2_membrane"/>
    <property type="match status" value="1"/>
</dbReference>
<dbReference type="GO" id="GO:0016020">
    <property type="term" value="C:membrane"/>
    <property type="evidence" value="ECO:0007669"/>
    <property type="project" value="UniProtKB-SubCell"/>
</dbReference>
<evidence type="ECO:0000256" key="4">
    <source>
        <dbReference type="ARBA" id="ARBA00023136"/>
    </source>
</evidence>
<name>A0A3N2C876_9MICO</name>
<dbReference type="PANTHER" id="PTHR43027:SF1">
    <property type="entry name" value="DOXORUBICIN RESISTANCE ABC TRANSPORTER PERMEASE PROTEIN DRRC-RELATED"/>
    <property type="match status" value="1"/>
</dbReference>
<protein>
    <submittedName>
        <fullName evidence="7">ABC-type multidrug transport system permease subunit</fullName>
    </submittedName>
</protein>
<reference evidence="7 8" key="1">
    <citation type="submission" date="2018-11" db="EMBL/GenBank/DDBJ databases">
        <title>Sequencing the genomes of 1000 actinobacteria strains.</title>
        <authorList>
            <person name="Klenk H.-P."/>
        </authorList>
    </citation>
    <scope>NUCLEOTIDE SEQUENCE [LARGE SCALE GENOMIC DNA]</scope>
    <source>
        <strain evidence="7 8">DSM 14012</strain>
    </source>
</reference>
<dbReference type="GO" id="GO:0140359">
    <property type="term" value="F:ABC-type transporter activity"/>
    <property type="evidence" value="ECO:0007669"/>
    <property type="project" value="InterPro"/>
</dbReference>
<feature type="transmembrane region" description="Helical" evidence="5">
    <location>
        <begin position="260"/>
        <end position="279"/>
    </location>
</feature>
<sequence length="358" mass="38161">MRTTDRSTRRAGTAFGRLASMSARDVLRNPLTGISMWFMTGIILVIYVSMWLAFVVLGPAPVVALETDDPGVSSALERAGVRVVADDAPDRNTRVTVHEGRALVVLDTADQAAWDPIWRGLRDAGVTAHGVTVMDDEGDVKIDPLQENLGIVVLVGVASLAFIGTTVPLVAMRERGLLRLLGVTPLRRSTFLLAQLPLRALVAVGILVLTTGIAVWRRYVDGVDLFALGVSFLLGAAMLFALALVFAARSRNAEATQQTMVLVTIGLVFASGGLLPQSILPAAVQVAMNCLPTTWFVAAASASLTGAEPFLPVPALWGLMSLVTVAAGTLAVRWFEWDQSERDGRATTMSDTQREVAA</sequence>
<evidence type="ECO:0000256" key="1">
    <source>
        <dbReference type="ARBA" id="ARBA00004141"/>
    </source>
</evidence>
<dbReference type="Proteomes" id="UP000266915">
    <property type="component" value="Unassembled WGS sequence"/>
</dbReference>
<dbReference type="InterPro" id="IPR013525">
    <property type="entry name" value="ABC2_TM"/>
</dbReference>
<keyword evidence="3 5" id="KW-1133">Transmembrane helix</keyword>
<keyword evidence="8" id="KW-1185">Reference proteome</keyword>
<evidence type="ECO:0000256" key="2">
    <source>
        <dbReference type="ARBA" id="ARBA00022692"/>
    </source>
</evidence>
<keyword evidence="2 5" id="KW-0812">Transmembrane</keyword>
<gene>
    <name evidence="7" type="ORF">EDD42_3806</name>
</gene>
<dbReference type="AlphaFoldDB" id="A0A3N2C876"/>
<feature type="transmembrane region" description="Helical" evidence="5">
    <location>
        <begin position="315"/>
        <end position="335"/>
    </location>
</feature>
<dbReference type="InterPro" id="IPR052902">
    <property type="entry name" value="ABC-2_transporter"/>
</dbReference>
<evidence type="ECO:0000259" key="6">
    <source>
        <dbReference type="Pfam" id="PF01061"/>
    </source>
</evidence>
<feature type="transmembrane region" description="Helical" evidence="5">
    <location>
        <begin position="149"/>
        <end position="171"/>
    </location>
</feature>
<feature type="domain" description="ABC-2 type transporter transmembrane" evidence="6">
    <location>
        <begin position="147"/>
        <end position="302"/>
    </location>
</feature>
<feature type="transmembrane region" description="Helical" evidence="5">
    <location>
        <begin position="34"/>
        <end position="57"/>
    </location>
</feature>
<evidence type="ECO:0000313" key="8">
    <source>
        <dbReference type="Proteomes" id="UP000266915"/>
    </source>
</evidence>
<evidence type="ECO:0000256" key="5">
    <source>
        <dbReference type="SAM" id="Phobius"/>
    </source>
</evidence>
<organism evidence="7 8">
    <name type="scientific">Plantibacter flavus</name>
    <dbReference type="NCBI Taxonomy" id="150123"/>
    <lineage>
        <taxon>Bacteria</taxon>
        <taxon>Bacillati</taxon>
        <taxon>Actinomycetota</taxon>
        <taxon>Actinomycetes</taxon>
        <taxon>Micrococcales</taxon>
        <taxon>Microbacteriaceae</taxon>
        <taxon>Plantibacter</taxon>
    </lineage>
</organism>
<feature type="transmembrane region" description="Helical" evidence="5">
    <location>
        <begin position="225"/>
        <end position="248"/>
    </location>
</feature>
<accession>A0A3N2C876</accession>
<proteinExistence type="predicted"/>